<protein>
    <submittedName>
        <fullName evidence="2">Uncharacterized protein</fullName>
    </submittedName>
</protein>
<dbReference type="AlphaFoldDB" id="A0A1F8H9J6"/>
<dbReference type="Proteomes" id="UP000178155">
    <property type="component" value="Unassembled WGS sequence"/>
</dbReference>
<organism evidence="2 3">
    <name type="scientific">Candidatus Yanofskybacteria bacterium RIFCSPLOWO2_02_FULL_47_9b</name>
    <dbReference type="NCBI Taxonomy" id="1802708"/>
    <lineage>
        <taxon>Bacteria</taxon>
        <taxon>Candidatus Yanofskyibacteriota</taxon>
    </lineage>
</organism>
<evidence type="ECO:0000313" key="2">
    <source>
        <dbReference type="EMBL" id="OGN34234.1"/>
    </source>
</evidence>
<feature type="transmembrane region" description="Helical" evidence="1">
    <location>
        <begin position="191"/>
        <end position="208"/>
    </location>
</feature>
<comment type="caution">
    <text evidence="2">The sequence shown here is derived from an EMBL/GenBank/DDBJ whole genome shotgun (WGS) entry which is preliminary data.</text>
</comment>
<feature type="transmembrane region" description="Helical" evidence="1">
    <location>
        <begin position="274"/>
        <end position="292"/>
    </location>
</feature>
<sequence>MELFLGGRAMALKLIVGDQESGNPTLPVRWCLDRRDLEKLRENEIPLEIVFVLLVVAYEGDYWQDRQLIPLSQAMTYVGLSHPGRHRLIAKVVSPYMNTSKVLKGMRNNIFNRFRSGRYQNEVLNFDRDEMLPQLSYGGSEVIDEIIEDCNIWVEVDKGHFAPEPPAWLNHWINFWHEDSLRDQCHLRRRAIMAFTIQPPLVLFWLVMWECVAILMYLISQVLMGLRGVSPLLLLHPWETNPKEMFPKQWYNSEKAFNSIYTRNSEGVGQKWRLWFHPLFLVGLGLTIYNLYRLNLLISVVLGLAGLGMFLLVIIIVSAVLMVVGGYLFKRFFKEWVADLKRIRQEAKVAAQSAVFIKPEARETQYDRVSSFLACSNVPRLGQSATLEALPKEQQTIRLRFLDFKRQVCKPFAG</sequence>
<feature type="transmembrane region" description="Helical" evidence="1">
    <location>
        <begin position="298"/>
        <end position="324"/>
    </location>
</feature>
<keyword evidence="1" id="KW-1133">Transmembrane helix</keyword>
<dbReference type="EMBL" id="MGKW01000016">
    <property type="protein sequence ID" value="OGN34234.1"/>
    <property type="molecule type" value="Genomic_DNA"/>
</dbReference>
<gene>
    <name evidence="2" type="ORF">A3I39_02005</name>
</gene>
<accession>A0A1F8H9J6</accession>
<keyword evidence="1" id="KW-0472">Membrane</keyword>
<evidence type="ECO:0000313" key="3">
    <source>
        <dbReference type="Proteomes" id="UP000178155"/>
    </source>
</evidence>
<name>A0A1F8H9J6_9BACT</name>
<evidence type="ECO:0000256" key="1">
    <source>
        <dbReference type="SAM" id="Phobius"/>
    </source>
</evidence>
<proteinExistence type="predicted"/>
<reference evidence="2 3" key="1">
    <citation type="journal article" date="2016" name="Nat. Commun.">
        <title>Thousands of microbial genomes shed light on interconnected biogeochemical processes in an aquifer system.</title>
        <authorList>
            <person name="Anantharaman K."/>
            <person name="Brown C.T."/>
            <person name="Hug L.A."/>
            <person name="Sharon I."/>
            <person name="Castelle C.J."/>
            <person name="Probst A.J."/>
            <person name="Thomas B.C."/>
            <person name="Singh A."/>
            <person name="Wilkins M.J."/>
            <person name="Karaoz U."/>
            <person name="Brodie E.L."/>
            <person name="Williams K.H."/>
            <person name="Hubbard S.S."/>
            <person name="Banfield J.F."/>
        </authorList>
    </citation>
    <scope>NUCLEOTIDE SEQUENCE [LARGE SCALE GENOMIC DNA]</scope>
</reference>
<keyword evidence="1" id="KW-0812">Transmembrane</keyword>